<proteinExistence type="predicted"/>
<evidence type="ECO:0000313" key="4">
    <source>
        <dbReference type="EMBL" id="CAH0364244.1"/>
    </source>
</evidence>
<dbReference type="AlphaFoldDB" id="A0A6S8TG69"/>
<reference evidence="4" key="2">
    <citation type="submission" date="2021-11" db="EMBL/GenBank/DDBJ databases">
        <authorList>
            <consortium name="Genoscope - CEA"/>
            <person name="William W."/>
        </authorList>
    </citation>
    <scope>NUCLEOTIDE SEQUENCE</scope>
</reference>
<evidence type="ECO:0000313" key="3">
    <source>
        <dbReference type="EMBL" id="CAE0692979.1"/>
    </source>
</evidence>
<dbReference type="EMBL" id="HBIW01009857">
    <property type="protein sequence ID" value="CAE0692978.1"/>
    <property type="molecule type" value="Transcribed_RNA"/>
</dbReference>
<feature type="region of interest" description="Disordered" evidence="1">
    <location>
        <begin position="1"/>
        <end position="39"/>
    </location>
</feature>
<feature type="compositionally biased region" description="Pro residues" evidence="1">
    <location>
        <begin position="295"/>
        <end position="309"/>
    </location>
</feature>
<evidence type="ECO:0000313" key="2">
    <source>
        <dbReference type="EMBL" id="CAE0692978.1"/>
    </source>
</evidence>
<organism evidence="2">
    <name type="scientific">Pelagomonas calceolata</name>
    <dbReference type="NCBI Taxonomy" id="35677"/>
    <lineage>
        <taxon>Eukaryota</taxon>
        <taxon>Sar</taxon>
        <taxon>Stramenopiles</taxon>
        <taxon>Ochrophyta</taxon>
        <taxon>Pelagophyceae</taxon>
        <taxon>Pelagomonadales</taxon>
        <taxon>Pelagomonadaceae</taxon>
        <taxon>Pelagomonas</taxon>
    </lineage>
</organism>
<accession>A0A6S8TG69</accession>
<keyword evidence="5" id="KW-1185">Reference proteome</keyword>
<protein>
    <submittedName>
        <fullName evidence="2">Uncharacterized protein</fullName>
    </submittedName>
</protein>
<gene>
    <name evidence="2" type="ORF">PCAL00307_LOCUS8414</name>
    <name evidence="3" type="ORF">PCAL00307_LOCUS8415</name>
    <name evidence="4" type="ORF">PECAL_1P05990</name>
</gene>
<dbReference type="EMBL" id="CAKKNE010000001">
    <property type="protein sequence ID" value="CAH0364244.1"/>
    <property type="molecule type" value="Genomic_DNA"/>
</dbReference>
<dbReference type="EMBL" id="HBIW01009858">
    <property type="protein sequence ID" value="CAE0692979.1"/>
    <property type="molecule type" value="Transcribed_RNA"/>
</dbReference>
<reference evidence="2" key="1">
    <citation type="submission" date="2021-01" db="EMBL/GenBank/DDBJ databases">
        <authorList>
            <person name="Corre E."/>
            <person name="Pelletier E."/>
            <person name="Niang G."/>
            <person name="Scheremetjew M."/>
            <person name="Finn R."/>
            <person name="Kale V."/>
            <person name="Holt S."/>
            <person name="Cochrane G."/>
            <person name="Meng A."/>
            <person name="Brown T."/>
            <person name="Cohen L."/>
        </authorList>
    </citation>
    <scope>NUCLEOTIDE SEQUENCE</scope>
    <source>
        <strain evidence="2">CCMP1756</strain>
    </source>
</reference>
<feature type="region of interest" description="Disordered" evidence="1">
    <location>
        <begin position="276"/>
        <end position="317"/>
    </location>
</feature>
<name>A0A6S8TG69_9STRA</name>
<sequence>MDIRPGQSPGSIFGNAENNPLVQSFDEESPDSVLNPDGSVGYLAARLSKERGATAERLKTLTAMEQRGDIDSKEKGDLKDALLAQKSDLETALDRVANREAPFPTARSPPAARSLEHELQHMMSLDDVASTSFGGRNQTLASPRGASLLDNMRQPVSGYSFHDESVAQAAAIAAAEMRSSGGNLMGSYDGASSFLGARNSFQGRHSPPFGGGGVPRRLSAPGARAHRPSPPAEFAPFAALIDQADDMPGFEFEMENSLGTTPTPNVGSPIRPRAEVQRLRRQGSIADRARAAAPRPAPAPRPPPAPPVTSPGKHRGCSTTIDLKDLPPLDSFPTQEAPSYDSVINFNRTKGRGAPHSCVMCGKRGRPPTKGKDPPADDDRVVIPTQNKDVCKVCDTVTWKHNPTGAYFKWCKGCKRFHEIHAFAGKLKASKCDDSRARGRAGYMRRKEDGENAS</sequence>
<dbReference type="Proteomes" id="UP000789595">
    <property type="component" value="Unassembled WGS sequence"/>
</dbReference>
<evidence type="ECO:0000313" key="5">
    <source>
        <dbReference type="Proteomes" id="UP000789595"/>
    </source>
</evidence>
<evidence type="ECO:0000256" key="1">
    <source>
        <dbReference type="SAM" id="MobiDB-lite"/>
    </source>
</evidence>
<dbReference type="OrthoDB" id="237298at2759"/>